<dbReference type="SMART" id="SM00252">
    <property type="entry name" value="SH2"/>
    <property type="match status" value="1"/>
</dbReference>
<name>A0AA40GCX2_9HYME</name>
<protein>
    <recommendedName>
        <fullName evidence="4">SH2 domain-containing protein</fullName>
    </recommendedName>
</protein>
<evidence type="ECO:0000313" key="5">
    <source>
        <dbReference type="EMBL" id="KAK1135420.1"/>
    </source>
</evidence>
<dbReference type="PANTHER" id="PTHR14098:SF14">
    <property type="entry name" value="SH2 DOMAIN-CONTAINING PROTEIN"/>
    <property type="match status" value="1"/>
</dbReference>
<comment type="caution">
    <text evidence="5">The sequence shown here is derived from an EMBL/GenBank/DDBJ whole genome shotgun (WGS) entry which is preliminary data.</text>
</comment>
<feature type="compositionally biased region" description="Basic and acidic residues" evidence="3">
    <location>
        <begin position="275"/>
        <end position="290"/>
    </location>
</feature>
<dbReference type="AlphaFoldDB" id="A0AA40GCX2"/>
<dbReference type="InterPro" id="IPR051751">
    <property type="entry name" value="Immunoreceptor_sig_adapters"/>
</dbReference>
<dbReference type="GO" id="GO:0035556">
    <property type="term" value="P:intracellular signal transduction"/>
    <property type="evidence" value="ECO:0007669"/>
    <property type="project" value="TreeGrafter"/>
</dbReference>
<dbReference type="PROSITE" id="PS50001">
    <property type="entry name" value="SH2"/>
    <property type="match status" value="1"/>
</dbReference>
<dbReference type="SUPFAM" id="SSF55550">
    <property type="entry name" value="SH2 domain"/>
    <property type="match status" value="1"/>
</dbReference>
<dbReference type="Proteomes" id="UP001177670">
    <property type="component" value="Unassembled WGS sequence"/>
</dbReference>
<keyword evidence="6" id="KW-1185">Reference proteome</keyword>
<feature type="compositionally biased region" description="Basic and acidic residues" evidence="3">
    <location>
        <begin position="418"/>
        <end position="432"/>
    </location>
</feature>
<evidence type="ECO:0000256" key="1">
    <source>
        <dbReference type="ARBA" id="ARBA00022999"/>
    </source>
</evidence>
<dbReference type="SUPFAM" id="SSF47769">
    <property type="entry name" value="SAM/Pointed domain"/>
    <property type="match status" value="1"/>
</dbReference>
<evidence type="ECO:0000256" key="3">
    <source>
        <dbReference type="SAM" id="MobiDB-lite"/>
    </source>
</evidence>
<feature type="domain" description="SH2" evidence="4">
    <location>
        <begin position="466"/>
        <end position="575"/>
    </location>
</feature>
<dbReference type="PANTHER" id="PTHR14098">
    <property type="entry name" value="SH2 DOMAIN CONTAINING PROTEIN"/>
    <property type="match status" value="1"/>
</dbReference>
<organism evidence="5 6">
    <name type="scientific">Melipona bicolor</name>
    <dbReference type="NCBI Taxonomy" id="60889"/>
    <lineage>
        <taxon>Eukaryota</taxon>
        <taxon>Metazoa</taxon>
        <taxon>Ecdysozoa</taxon>
        <taxon>Arthropoda</taxon>
        <taxon>Hexapoda</taxon>
        <taxon>Insecta</taxon>
        <taxon>Pterygota</taxon>
        <taxon>Neoptera</taxon>
        <taxon>Endopterygota</taxon>
        <taxon>Hymenoptera</taxon>
        <taxon>Apocrita</taxon>
        <taxon>Aculeata</taxon>
        <taxon>Apoidea</taxon>
        <taxon>Anthophila</taxon>
        <taxon>Apidae</taxon>
        <taxon>Melipona</taxon>
    </lineage>
</organism>
<dbReference type="GO" id="GO:0005737">
    <property type="term" value="C:cytoplasm"/>
    <property type="evidence" value="ECO:0007669"/>
    <property type="project" value="UniProtKB-ARBA"/>
</dbReference>
<dbReference type="InterPro" id="IPR036860">
    <property type="entry name" value="SH2_dom_sf"/>
</dbReference>
<feature type="compositionally biased region" description="Polar residues" evidence="3">
    <location>
        <begin position="386"/>
        <end position="395"/>
    </location>
</feature>
<reference evidence="5" key="1">
    <citation type="submission" date="2021-10" db="EMBL/GenBank/DDBJ databases">
        <title>Melipona bicolor Genome sequencing and assembly.</title>
        <authorList>
            <person name="Araujo N.S."/>
            <person name="Arias M.C."/>
        </authorList>
    </citation>
    <scope>NUCLEOTIDE SEQUENCE</scope>
    <source>
        <strain evidence="5">USP_2M_L1-L4_2017</strain>
        <tissue evidence="5">Whole body</tissue>
    </source>
</reference>
<proteinExistence type="predicted"/>
<feature type="region of interest" description="Disordered" evidence="3">
    <location>
        <begin position="249"/>
        <end position="318"/>
    </location>
</feature>
<dbReference type="EMBL" id="JAHYIQ010000001">
    <property type="protein sequence ID" value="KAK1135420.1"/>
    <property type="molecule type" value="Genomic_DNA"/>
</dbReference>
<dbReference type="Gene3D" id="3.30.505.10">
    <property type="entry name" value="SH2 domain"/>
    <property type="match status" value="1"/>
</dbReference>
<dbReference type="GO" id="GO:0007169">
    <property type="term" value="P:cell surface receptor protein tyrosine kinase signaling pathway"/>
    <property type="evidence" value="ECO:0007669"/>
    <property type="project" value="TreeGrafter"/>
</dbReference>
<evidence type="ECO:0000313" key="6">
    <source>
        <dbReference type="Proteomes" id="UP001177670"/>
    </source>
</evidence>
<dbReference type="Gene3D" id="1.10.150.50">
    <property type="entry name" value="Transcription Factor, Ets-1"/>
    <property type="match status" value="1"/>
</dbReference>
<feature type="region of interest" description="Disordered" evidence="3">
    <location>
        <begin position="334"/>
        <end position="464"/>
    </location>
</feature>
<dbReference type="InterPro" id="IPR013761">
    <property type="entry name" value="SAM/pointed_sf"/>
</dbReference>
<keyword evidence="1 2" id="KW-0727">SH2 domain</keyword>
<feature type="compositionally biased region" description="Polar residues" evidence="3">
    <location>
        <begin position="435"/>
        <end position="447"/>
    </location>
</feature>
<feature type="compositionally biased region" description="Polar residues" evidence="3">
    <location>
        <begin position="406"/>
        <end position="417"/>
    </location>
</feature>
<evidence type="ECO:0000259" key="4">
    <source>
        <dbReference type="PROSITE" id="PS50001"/>
    </source>
</evidence>
<feature type="compositionally biased region" description="Polar residues" evidence="3">
    <location>
        <begin position="255"/>
        <end position="264"/>
    </location>
</feature>
<sequence length="577" mass="65781">MFKKLSRSDALEDISNWSTNDVLCLLRKNGLEECCKAITKRQVDGDELLHLTEGKLALWKSDLTRPLIWSLWTFVEEVKKSPEKFVEEKILENQSNEDHLSDTGSWGTDFEDEANEENVFPEIQRISQPNYEPKSNHKALENNADFKQEDIRAEEISRQEEEGTYANCGPVQNDESTYANYQESSNIPLKNMSRLHSQTEKSLAEQLKEQLKFRNTKKPVIATKSEALKGRNVEVSVLNVTQPRKSFLHNVSKAKATNNPSQKRMSVPPPPQPKKNKDQTIIERSSKDQPKPPATLRNLDLVANLPTRTEESEDEYETFDEQIIEQNQRKNMLKVDSKQSLSSGHQSSAESVYQPPSVTSYEEEEEHYKIYESITETPDDSGYYLNPTQKSTNIETPPPLPAKPPQASTTPSPTLNRTDLDKLKERSPEKKSATLPHSNSNTSLSSERATRPLPPPPERQSYVDKPWFHNVTREQATALIKEQSTYGNHQDGHFLLRPSTTNVNNPLALVLWYKDRVYNVPVRKRPDNRYALGSAKVNEKSFSNVEEIVMFYTREELVLHSGGVEMGSTKLTDTPPK</sequence>
<dbReference type="Pfam" id="PF00017">
    <property type="entry name" value="SH2"/>
    <property type="match status" value="1"/>
</dbReference>
<feature type="compositionally biased region" description="Low complexity" evidence="3">
    <location>
        <begin position="338"/>
        <end position="351"/>
    </location>
</feature>
<accession>A0AA40GCX2</accession>
<evidence type="ECO:0000256" key="2">
    <source>
        <dbReference type="PROSITE-ProRule" id="PRU00191"/>
    </source>
</evidence>
<dbReference type="InterPro" id="IPR000980">
    <property type="entry name" value="SH2"/>
</dbReference>
<gene>
    <name evidence="5" type="ORF">K0M31_000016</name>
</gene>